<dbReference type="InterPro" id="IPR002611">
    <property type="entry name" value="IstB_ATP-bd"/>
</dbReference>
<dbReference type="GO" id="GO:0005524">
    <property type="term" value="F:ATP binding"/>
    <property type="evidence" value="ECO:0007669"/>
    <property type="project" value="InterPro"/>
</dbReference>
<protein>
    <recommendedName>
        <fullName evidence="1">IstB-like ATP-binding domain-containing protein</fullName>
    </recommendedName>
</protein>
<comment type="caution">
    <text evidence="2">The sequence shown here is derived from an EMBL/GenBank/DDBJ whole genome shotgun (WGS) entry which is preliminary data.</text>
</comment>
<organism evidence="2 3">
    <name type="scientific">Paenirhodobacter populi</name>
    <dbReference type="NCBI Taxonomy" id="2306993"/>
    <lineage>
        <taxon>Bacteria</taxon>
        <taxon>Pseudomonadati</taxon>
        <taxon>Pseudomonadota</taxon>
        <taxon>Alphaproteobacteria</taxon>
        <taxon>Rhodobacterales</taxon>
        <taxon>Rhodobacter group</taxon>
        <taxon>Paenirhodobacter</taxon>
    </lineage>
</organism>
<name>A0A443KAH3_9RHOB</name>
<reference evidence="2 3" key="2">
    <citation type="submission" date="2019-01" db="EMBL/GenBank/DDBJ databases">
        <authorList>
            <person name="Li Y."/>
        </authorList>
    </citation>
    <scope>NUCLEOTIDE SEQUENCE [LARGE SCALE GENOMIC DNA]</scope>
    <source>
        <strain evidence="2 3">07D10-4-3</strain>
    </source>
</reference>
<dbReference type="AlphaFoldDB" id="A0A443KAH3"/>
<proteinExistence type="predicted"/>
<dbReference type="Pfam" id="PF01695">
    <property type="entry name" value="IstB_IS21"/>
    <property type="match status" value="1"/>
</dbReference>
<accession>A0A443KAH3</accession>
<dbReference type="PANTHER" id="PTHR35004">
    <property type="entry name" value="TRANSPOSASE RV3428C-RELATED"/>
    <property type="match status" value="1"/>
</dbReference>
<dbReference type="Proteomes" id="UP000284451">
    <property type="component" value="Unassembled WGS sequence"/>
</dbReference>
<dbReference type="EMBL" id="SAUY01000018">
    <property type="protein sequence ID" value="RWR29807.1"/>
    <property type="molecule type" value="Genomic_DNA"/>
</dbReference>
<evidence type="ECO:0000313" key="3">
    <source>
        <dbReference type="Proteomes" id="UP000284451"/>
    </source>
</evidence>
<evidence type="ECO:0000259" key="1">
    <source>
        <dbReference type="Pfam" id="PF01695"/>
    </source>
</evidence>
<reference evidence="2 3" key="1">
    <citation type="submission" date="2019-01" db="EMBL/GenBank/DDBJ databases">
        <title>Sinorhodobacter populi sp. nov. isolated from the symptomatic bark tissue of Populus euramericana canker.</title>
        <authorList>
            <person name="Xu G."/>
        </authorList>
    </citation>
    <scope>NUCLEOTIDE SEQUENCE [LARGE SCALE GENOMIC DNA]</scope>
    <source>
        <strain evidence="2 3">07D10-4-3</strain>
    </source>
</reference>
<sequence length="161" mass="17814">MVHGHSRWLWGRFCATQDLQTVMRCHIDVFAAMGGAPQELFYDRMKTAVINEDTGGVMTSNASRVALLNHYGALPRACRPYERGAMILTSNRGFAKWGEMFGDPVVATALLDRLRRRRDRGLHATCWWNHGARSAATRAVTTPGSTAPVTTMRLPPISGSI</sequence>
<feature type="domain" description="IstB-like ATP-binding" evidence="1">
    <location>
        <begin position="80"/>
        <end position="115"/>
    </location>
</feature>
<gene>
    <name evidence="2" type="ORF">D2T29_13550</name>
</gene>
<evidence type="ECO:0000313" key="2">
    <source>
        <dbReference type="EMBL" id="RWR29807.1"/>
    </source>
</evidence>